<dbReference type="InterPro" id="IPR009057">
    <property type="entry name" value="Homeodomain-like_sf"/>
</dbReference>
<dbReference type="Pfam" id="PF00440">
    <property type="entry name" value="TetR_N"/>
    <property type="match status" value="1"/>
</dbReference>
<protein>
    <submittedName>
        <fullName evidence="6">TetR family transcriptional regulator</fullName>
    </submittedName>
</protein>
<keyword evidence="7" id="KW-1185">Reference proteome</keyword>
<dbReference type="RefSeq" id="WP_189199351.1">
    <property type="nucleotide sequence ID" value="NZ_BMQQ01000001.1"/>
</dbReference>
<organism evidence="6 7">
    <name type="scientific">Streptomyces purpureus</name>
    <dbReference type="NCBI Taxonomy" id="1951"/>
    <lineage>
        <taxon>Bacteria</taxon>
        <taxon>Bacillati</taxon>
        <taxon>Actinomycetota</taxon>
        <taxon>Actinomycetes</taxon>
        <taxon>Kitasatosporales</taxon>
        <taxon>Streptomycetaceae</taxon>
        <taxon>Streptomyces</taxon>
    </lineage>
</organism>
<dbReference type="SUPFAM" id="SSF48498">
    <property type="entry name" value="Tetracyclin repressor-like, C-terminal domain"/>
    <property type="match status" value="1"/>
</dbReference>
<dbReference type="PROSITE" id="PS50977">
    <property type="entry name" value="HTH_TETR_2"/>
    <property type="match status" value="1"/>
</dbReference>
<dbReference type="PANTHER" id="PTHR47506:SF1">
    <property type="entry name" value="HTH-TYPE TRANSCRIPTIONAL REGULATOR YJDC"/>
    <property type="match status" value="1"/>
</dbReference>
<comment type="caution">
    <text evidence="6">The sequence shown here is derived from an EMBL/GenBank/DDBJ whole genome shotgun (WGS) entry which is preliminary data.</text>
</comment>
<dbReference type="PRINTS" id="PR00455">
    <property type="entry name" value="HTHTETR"/>
</dbReference>
<dbReference type="Gene3D" id="1.10.357.10">
    <property type="entry name" value="Tetracycline Repressor, domain 2"/>
    <property type="match status" value="1"/>
</dbReference>
<gene>
    <name evidence="6" type="ORF">GCM10014713_02710</name>
</gene>
<dbReference type="InterPro" id="IPR001647">
    <property type="entry name" value="HTH_TetR"/>
</dbReference>
<evidence type="ECO:0000259" key="5">
    <source>
        <dbReference type="PROSITE" id="PS50977"/>
    </source>
</evidence>
<feature type="domain" description="HTH tetR-type" evidence="5">
    <location>
        <begin position="6"/>
        <end position="66"/>
    </location>
</feature>
<evidence type="ECO:0000256" key="1">
    <source>
        <dbReference type="ARBA" id="ARBA00023015"/>
    </source>
</evidence>
<evidence type="ECO:0000256" key="4">
    <source>
        <dbReference type="PROSITE-ProRule" id="PRU00335"/>
    </source>
</evidence>
<evidence type="ECO:0000313" key="6">
    <source>
        <dbReference type="EMBL" id="GGT13612.1"/>
    </source>
</evidence>
<reference evidence="6" key="2">
    <citation type="submission" date="2020-09" db="EMBL/GenBank/DDBJ databases">
        <authorList>
            <person name="Sun Q."/>
            <person name="Ohkuma M."/>
        </authorList>
    </citation>
    <scope>NUCLEOTIDE SEQUENCE</scope>
    <source>
        <strain evidence="6">JCM 3172</strain>
    </source>
</reference>
<accession>A0A918GW30</accession>
<evidence type="ECO:0000256" key="2">
    <source>
        <dbReference type="ARBA" id="ARBA00023125"/>
    </source>
</evidence>
<dbReference type="InterPro" id="IPR036271">
    <property type="entry name" value="Tet_transcr_reg_TetR-rel_C_sf"/>
</dbReference>
<dbReference type="Proteomes" id="UP000619486">
    <property type="component" value="Unassembled WGS sequence"/>
</dbReference>
<dbReference type="GO" id="GO:0003677">
    <property type="term" value="F:DNA binding"/>
    <property type="evidence" value="ECO:0007669"/>
    <property type="project" value="UniProtKB-UniRule"/>
</dbReference>
<feature type="DNA-binding region" description="H-T-H motif" evidence="4">
    <location>
        <begin position="29"/>
        <end position="48"/>
    </location>
</feature>
<evidence type="ECO:0000256" key="3">
    <source>
        <dbReference type="ARBA" id="ARBA00023163"/>
    </source>
</evidence>
<evidence type="ECO:0000313" key="7">
    <source>
        <dbReference type="Proteomes" id="UP000619486"/>
    </source>
</evidence>
<name>A0A918GW30_9ACTN</name>
<reference evidence="6" key="1">
    <citation type="journal article" date="2014" name="Int. J. Syst. Evol. Microbiol.">
        <title>Complete genome sequence of Corynebacterium casei LMG S-19264T (=DSM 44701T), isolated from a smear-ripened cheese.</title>
        <authorList>
            <consortium name="US DOE Joint Genome Institute (JGI-PGF)"/>
            <person name="Walter F."/>
            <person name="Albersmeier A."/>
            <person name="Kalinowski J."/>
            <person name="Ruckert C."/>
        </authorList>
    </citation>
    <scope>NUCLEOTIDE SEQUENCE</scope>
    <source>
        <strain evidence="6">JCM 3172</strain>
    </source>
</reference>
<sequence>MGRPRAFDEGHVIRAAAELFAAHGYEGTSIDDLVNGLGVHRGSLYKVFGSKRGLYVSALRTHVEEQVGPLAAALAASGDLAQALASAAASYDSGPAAGLLLLAAVERAPHDPEIAELVADAFQALDQALADFAPPELAPALTATVLGARIRKHPVPVAHLARYIRPTGD</sequence>
<keyword evidence="1" id="KW-0805">Transcription regulation</keyword>
<dbReference type="SUPFAM" id="SSF46689">
    <property type="entry name" value="Homeodomain-like"/>
    <property type="match status" value="1"/>
</dbReference>
<keyword evidence="2 4" id="KW-0238">DNA-binding</keyword>
<dbReference type="PANTHER" id="PTHR47506">
    <property type="entry name" value="TRANSCRIPTIONAL REGULATORY PROTEIN"/>
    <property type="match status" value="1"/>
</dbReference>
<dbReference type="EMBL" id="BMQQ01000001">
    <property type="protein sequence ID" value="GGT13612.1"/>
    <property type="molecule type" value="Genomic_DNA"/>
</dbReference>
<keyword evidence="3" id="KW-0804">Transcription</keyword>
<dbReference type="AlphaFoldDB" id="A0A918GW30"/>
<proteinExistence type="predicted"/>